<dbReference type="AlphaFoldDB" id="A0A560INI2"/>
<accession>A0A560INI2</accession>
<proteinExistence type="predicted"/>
<dbReference type="EMBL" id="VITT01000009">
    <property type="protein sequence ID" value="TWB58714.1"/>
    <property type="molecule type" value="Genomic_DNA"/>
</dbReference>
<name>A0A560INI2_9PROT</name>
<organism evidence="1 2">
    <name type="scientific">Nitrospirillum amazonense</name>
    <dbReference type="NCBI Taxonomy" id="28077"/>
    <lineage>
        <taxon>Bacteria</taxon>
        <taxon>Pseudomonadati</taxon>
        <taxon>Pseudomonadota</taxon>
        <taxon>Alphaproteobacteria</taxon>
        <taxon>Rhodospirillales</taxon>
        <taxon>Azospirillaceae</taxon>
        <taxon>Nitrospirillum</taxon>
    </lineage>
</organism>
<protein>
    <submittedName>
        <fullName evidence="1">Uncharacterized protein</fullName>
    </submittedName>
</protein>
<evidence type="ECO:0000313" key="2">
    <source>
        <dbReference type="Proteomes" id="UP000318050"/>
    </source>
</evidence>
<sequence>MARKPVHLTATVKSPGGRQAMWEAMRRLRRFTVDEVAKAAGAEHATVLTYVMSLNKGGYLTVAGTLDRTTSFRAATGSQRAANIYEIANDVGFEAPRVRRDGSPCTQGAPREQMWRTMKMLGDFTYRDLAVAASTEAHPVNEVDAQSYCMFLGRANYLVVVAEAKKGKGRHSLTRYRFVKARDTGPLAPMVQRVKSVFDPNKREIVWHEAVDE</sequence>
<evidence type="ECO:0000313" key="1">
    <source>
        <dbReference type="EMBL" id="TWB58714.1"/>
    </source>
</evidence>
<dbReference type="Proteomes" id="UP000318050">
    <property type="component" value="Unassembled WGS sequence"/>
</dbReference>
<comment type="caution">
    <text evidence="1">The sequence shown here is derived from an EMBL/GenBank/DDBJ whole genome shotgun (WGS) entry which is preliminary data.</text>
</comment>
<reference evidence="1 2" key="1">
    <citation type="submission" date="2019-06" db="EMBL/GenBank/DDBJ databases">
        <title>Genomic Encyclopedia of Type Strains, Phase IV (KMG-V): Genome sequencing to study the core and pangenomes of soil and plant-associated prokaryotes.</title>
        <authorList>
            <person name="Whitman W."/>
        </authorList>
    </citation>
    <scope>NUCLEOTIDE SEQUENCE [LARGE SCALE GENOMIC DNA]</scope>
    <source>
        <strain evidence="1 2">BR 11140</strain>
    </source>
</reference>
<dbReference type="OrthoDB" id="8080957at2"/>
<gene>
    <name evidence="1" type="ORF">FBZ92_109207</name>
</gene>